<organism evidence="1 2">
    <name type="scientific">Faecalibacterium prausnitzii</name>
    <dbReference type="NCBI Taxonomy" id="853"/>
    <lineage>
        <taxon>Bacteria</taxon>
        <taxon>Bacillati</taxon>
        <taxon>Bacillota</taxon>
        <taxon>Clostridia</taxon>
        <taxon>Eubacteriales</taxon>
        <taxon>Oscillospiraceae</taxon>
        <taxon>Faecalibacterium</taxon>
    </lineage>
</organism>
<dbReference type="RefSeq" id="WP_097838839.1">
    <property type="nucleotide sequence ID" value="NZ_NMTY01000004.1"/>
</dbReference>
<accession>A0A2A7ATP1</accession>
<protein>
    <recommendedName>
        <fullName evidence="3">Stage 0 sporulation protein A homolog</fullName>
    </recommendedName>
</protein>
<sequence length="68" mass="7864">MCKNRYGITYNKTLLREHGWELPNSFTELEELAAKAKEAGMDEHLSKPVDISALEQTVKRFRVTPENK</sequence>
<evidence type="ECO:0008006" key="3">
    <source>
        <dbReference type="Google" id="ProtNLM"/>
    </source>
</evidence>
<dbReference type="InterPro" id="IPR011006">
    <property type="entry name" value="CheY-like_superfamily"/>
</dbReference>
<reference evidence="1 2" key="1">
    <citation type="journal article" date="2017" name="Front. Microbiol.">
        <title>New Insights into the Diversity of the Genus Faecalibacterium.</title>
        <authorList>
            <person name="Benevides L."/>
            <person name="Burman S."/>
            <person name="Martin R."/>
            <person name="Robert V."/>
            <person name="Thomas M."/>
            <person name="Miquel S."/>
            <person name="Chain F."/>
            <person name="Sokol H."/>
            <person name="Bermudez-Humaran L.G."/>
            <person name="Morrison M."/>
            <person name="Langella P."/>
            <person name="Azevedo V.A."/>
            <person name="Chatel J.M."/>
            <person name="Soares S."/>
        </authorList>
    </citation>
    <scope>NUCLEOTIDE SEQUENCE [LARGE SCALE GENOMIC DNA]</scope>
    <source>
        <strain evidence="1 2">CNCM I 4575</strain>
    </source>
</reference>
<gene>
    <name evidence="1" type="ORF">CGS58_02695</name>
</gene>
<dbReference type="AlphaFoldDB" id="A0A2A7ATP1"/>
<evidence type="ECO:0000313" key="2">
    <source>
        <dbReference type="Proteomes" id="UP000220005"/>
    </source>
</evidence>
<proteinExistence type="predicted"/>
<dbReference type="Gene3D" id="3.40.190.10">
    <property type="entry name" value="Periplasmic binding protein-like II"/>
    <property type="match status" value="1"/>
</dbReference>
<name>A0A2A7ATP1_9FIRM</name>
<evidence type="ECO:0000313" key="1">
    <source>
        <dbReference type="EMBL" id="PDX82398.1"/>
    </source>
</evidence>
<dbReference type="SUPFAM" id="SSF53850">
    <property type="entry name" value="Periplasmic binding protein-like II"/>
    <property type="match status" value="1"/>
</dbReference>
<comment type="caution">
    <text evidence="1">The sequence shown here is derived from an EMBL/GenBank/DDBJ whole genome shotgun (WGS) entry which is preliminary data.</text>
</comment>
<dbReference type="SUPFAM" id="SSF52172">
    <property type="entry name" value="CheY-like"/>
    <property type="match status" value="1"/>
</dbReference>
<dbReference type="Proteomes" id="UP000220005">
    <property type="component" value="Unassembled WGS sequence"/>
</dbReference>
<dbReference type="EMBL" id="NMTY01000004">
    <property type="protein sequence ID" value="PDX82398.1"/>
    <property type="molecule type" value="Genomic_DNA"/>
</dbReference>